<dbReference type="EMBL" id="JADIMB010000010">
    <property type="protein sequence ID" value="MBO8470372.1"/>
    <property type="molecule type" value="Genomic_DNA"/>
</dbReference>
<proteinExistence type="predicted"/>
<name>A0A9D9NE72_9BACT</name>
<comment type="caution">
    <text evidence="1">The sequence shown here is derived from an EMBL/GenBank/DDBJ whole genome shotgun (WGS) entry which is preliminary data.</text>
</comment>
<dbReference type="Proteomes" id="UP000823603">
    <property type="component" value="Unassembled WGS sequence"/>
</dbReference>
<accession>A0A9D9NE72</accession>
<protein>
    <submittedName>
        <fullName evidence="1">Uncharacterized protein</fullName>
    </submittedName>
</protein>
<gene>
    <name evidence="1" type="ORF">IAB82_01090</name>
</gene>
<evidence type="ECO:0000313" key="2">
    <source>
        <dbReference type="Proteomes" id="UP000823603"/>
    </source>
</evidence>
<dbReference type="AlphaFoldDB" id="A0A9D9NE72"/>
<sequence length="276" mass="32138">MGENQIFVYDEQTQTQYAFLKKGRAYGEAVHINSIQIYNDSLFVNIDPDKIFVYPFNSLRHNLVHMPACVFDGIKGLYLGNGQSMSIPAFPQPVAEKMYGVYSRDCVPAFFGDYPVDDEVKYPDHDYSRQTAYQGQMYLSPDGEKALNVFHYAVGFDIIDINRRTVDHVFWKYPQVSVEYVDLFKANFVKAIPERERGFVSGCARQNGFYLLYDLIQTSGLNESHIFKYAWDCTPLRHYLIKGHRILCFYINDEEDRLYTVEESANSTYMYLSYKL</sequence>
<reference evidence="1" key="2">
    <citation type="journal article" date="2021" name="PeerJ">
        <title>Extensive microbial diversity within the chicken gut microbiome revealed by metagenomics and culture.</title>
        <authorList>
            <person name="Gilroy R."/>
            <person name="Ravi A."/>
            <person name="Getino M."/>
            <person name="Pursley I."/>
            <person name="Horton D.L."/>
            <person name="Alikhan N.F."/>
            <person name="Baker D."/>
            <person name="Gharbi K."/>
            <person name="Hall N."/>
            <person name="Watson M."/>
            <person name="Adriaenssens E.M."/>
            <person name="Foster-Nyarko E."/>
            <person name="Jarju S."/>
            <person name="Secka A."/>
            <person name="Antonio M."/>
            <person name="Oren A."/>
            <person name="Chaudhuri R.R."/>
            <person name="La Ragione R."/>
            <person name="Hildebrand F."/>
            <person name="Pallen M.J."/>
        </authorList>
    </citation>
    <scope>NUCLEOTIDE SEQUENCE</scope>
    <source>
        <strain evidence="1">B2-22910</strain>
    </source>
</reference>
<reference evidence="1" key="1">
    <citation type="submission" date="2020-10" db="EMBL/GenBank/DDBJ databases">
        <authorList>
            <person name="Gilroy R."/>
        </authorList>
    </citation>
    <scope>NUCLEOTIDE SEQUENCE</scope>
    <source>
        <strain evidence="1">B2-22910</strain>
    </source>
</reference>
<organism evidence="1 2">
    <name type="scientific">Candidatus Cryptobacteroides faecavium</name>
    <dbReference type="NCBI Taxonomy" id="2840762"/>
    <lineage>
        <taxon>Bacteria</taxon>
        <taxon>Pseudomonadati</taxon>
        <taxon>Bacteroidota</taxon>
        <taxon>Bacteroidia</taxon>
        <taxon>Bacteroidales</taxon>
        <taxon>Candidatus Cryptobacteroides</taxon>
    </lineage>
</organism>
<evidence type="ECO:0000313" key="1">
    <source>
        <dbReference type="EMBL" id="MBO8470372.1"/>
    </source>
</evidence>